<sequence>MNTTALTPELPRSLAARRPRIAVIGDALLDGWMTGRCDRLCREAPAPVVDVSKEDFVPGGAANTAVNLAALGAESLMVTAVGDDVPGDQLVVALRRAGVRTEQVVRAPGRVTTTKRRIIAGDQLMLRFDGGDQGPLEPDVATRLAYAVGRAVTDVDAVLVCDYGTGVLGPEVMEAVRVAREGIPLLVVDAHSLARWRDLRPDVVTPNTNEVAAMIGTRLPEAAADRLTVLERERDGIAERAGTNAVLVTLDRDGTVLFDGAEPPHRTWARPAPENFTAGAGDTFVAALSIAASVGTPLSTAAELAQAAADVVVHRPGTAVCSWVELAERLGSEQSSLADPRELEKAVAEHRAAGRRIVFTNGCFDVLHRGHVAYLNQAKRLGEVLVVALNSDRSVRRLKGPERPVNTESDRAAVVAALSCVDHVVLFDEDTPARLLRSLCPEVYVKGGDYTPEMLPETPIVRALGGEVRILDYLSDHSTTAVIDRIRATSEGAT</sequence>
<keyword evidence="7 10" id="KW-0511">Multifunctional enzyme</keyword>
<comment type="similarity">
    <text evidence="10">In the N-terminal section; belongs to the carbohydrate kinase PfkB family.</text>
</comment>
<evidence type="ECO:0000256" key="7">
    <source>
        <dbReference type="ARBA" id="ARBA00023268"/>
    </source>
</evidence>
<comment type="similarity">
    <text evidence="10">In the C-terminal section; belongs to the cytidylyltransferase family.</text>
</comment>
<dbReference type="EC" id="2.7.7.70" evidence="10"/>
<comment type="subunit">
    <text evidence="10">Homodimer.</text>
</comment>
<keyword evidence="5 10" id="KW-0418">Kinase</keyword>
<evidence type="ECO:0000256" key="3">
    <source>
        <dbReference type="ARBA" id="ARBA00022695"/>
    </source>
</evidence>
<feature type="domain" description="Cytidyltransferase-like" evidence="12">
    <location>
        <begin position="359"/>
        <end position="457"/>
    </location>
</feature>
<evidence type="ECO:0000256" key="6">
    <source>
        <dbReference type="ARBA" id="ARBA00022840"/>
    </source>
</evidence>
<proteinExistence type="inferred from homology"/>
<dbReference type="PANTHER" id="PTHR46969:SF1">
    <property type="entry name" value="BIFUNCTIONAL PROTEIN HLDE"/>
    <property type="match status" value="1"/>
</dbReference>
<evidence type="ECO:0000259" key="12">
    <source>
        <dbReference type="Pfam" id="PF01467"/>
    </source>
</evidence>
<dbReference type="PANTHER" id="PTHR46969">
    <property type="entry name" value="BIFUNCTIONAL PROTEIN HLDE"/>
    <property type="match status" value="1"/>
</dbReference>
<dbReference type="SUPFAM" id="SSF53613">
    <property type="entry name" value="Ribokinase-like"/>
    <property type="match status" value="1"/>
</dbReference>
<dbReference type="Proteomes" id="UP001589693">
    <property type="component" value="Unassembled WGS sequence"/>
</dbReference>
<evidence type="ECO:0000259" key="11">
    <source>
        <dbReference type="Pfam" id="PF00294"/>
    </source>
</evidence>
<evidence type="ECO:0000256" key="2">
    <source>
        <dbReference type="ARBA" id="ARBA00022679"/>
    </source>
</evidence>
<feature type="active site" evidence="10">
    <location>
        <position position="282"/>
    </location>
</feature>
<dbReference type="EMBL" id="JBHLZU010000001">
    <property type="protein sequence ID" value="MFB9902378.1"/>
    <property type="molecule type" value="Genomic_DNA"/>
</dbReference>
<keyword evidence="2 10" id="KW-0808">Transferase</keyword>
<comment type="pathway">
    <text evidence="10">Nucleotide-sugar biosynthesis; ADP-L-glycero-beta-D-manno-heptose biosynthesis; ADP-L-glycero-beta-D-manno-heptose from D-glycero-beta-D-manno-heptose 7-phosphate: step 1/4.</text>
</comment>
<dbReference type="SUPFAM" id="SSF52374">
    <property type="entry name" value="Nucleotidylyl transferase"/>
    <property type="match status" value="1"/>
</dbReference>
<evidence type="ECO:0000313" key="14">
    <source>
        <dbReference type="Proteomes" id="UP001589693"/>
    </source>
</evidence>
<keyword evidence="6 10" id="KW-0067">ATP-binding</keyword>
<evidence type="ECO:0000256" key="4">
    <source>
        <dbReference type="ARBA" id="ARBA00022741"/>
    </source>
</evidence>
<feature type="region of interest" description="Ribokinase" evidence="10">
    <location>
        <begin position="1"/>
        <end position="336"/>
    </location>
</feature>
<dbReference type="InterPro" id="IPR023030">
    <property type="entry name" value="Bifunc_HldE"/>
</dbReference>
<dbReference type="Pfam" id="PF01467">
    <property type="entry name" value="CTP_transf_like"/>
    <property type="match status" value="1"/>
</dbReference>
<dbReference type="NCBIfam" id="TIGR00125">
    <property type="entry name" value="cyt_tran_rel"/>
    <property type="match status" value="1"/>
</dbReference>
<name>A0ABV5ZNB4_9PSEU</name>
<evidence type="ECO:0000256" key="5">
    <source>
        <dbReference type="ARBA" id="ARBA00022777"/>
    </source>
</evidence>
<dbReference type="InterPro" id="IPR029056">
    <property type="entry name" value="Ribokinase-like"/>
</dbReference>
<dbReference type="Gene3D" id="3.40.50.620">
    <property type="entry name" value="HUPs"/>
    <property type="match status" value="1"/>
</dbReference>
<dbReference type="InterPro" id="IPR011611">
    <property type="entry name" value="PfkB_dom"/>
</dbReference>
<dbReference type="Pfam" id="PF00294">
    <property type="entry name" value="PfkB"/>
    <property type="match status" value="1"/>
</dbReference>
<dbReference type="GO" id="GO:0016779">
    <property type="term" value="F:nucleotidyltransferase activity"/>
    <property type="evidence" value="ECO:0007669"/>
    <property type="project" value="UniProtKB-KW"/>
</dbReference>
<evidence type="ECO:0000256" key="8">
    <source>
        <dbReference type="ARBA" id="ARBA00023277"/>
    </source>
</evidence>
<evidence type="ECO:0000256" key="10">
    <source>
        <dbReference type="HAMAP-Rule" id="MF_01603"/>
    </source>
</evidence>
<keyword evidence="14" id="KW-1185">Reference proteome</keyword>
<evidence type="ECO:0000256" key="1">
    <source>
        <dbReference type="ARBA" id="ARBA00004713"/>
    </source>
</evidence>
<dbReference type="HAMAP" id="MF_01603">
    <property type="entry name" value="HldE"/>
    <property type="match status" value="1"/>
</dbReference>
<keyword evidence="3 10" id="KW-0548">Nucleotidyltransferase</keyword>
<feature type="domain" description="Carbohydrate kinase PfkB" evidence="11">
    <location>
        <begin position="21"/>
        <end position="322"/>
    </location>
</feature>
<gene>
    <name evidence="13" type="primary">rfaE2</name>
    <name evidence="10" type="synonym">hldE</name>
    <name evidence="13" type="ORF">ACFFQA_00370</name>
</gene>
<evidence type="ECO:0000256" key="9">
    <source>
        <dbReference type="ARBA" id="ARBA00047428"/>
    </source>
</evidence>
<dbReference type="InterPro" id="IPR011914">
    <property type="entry name" value="RfaE_dom_II"/>
</dbReference>
<comment type="pathway">
    <text evidence="10">Nucleotide-sugar biosynthesis; ADP-L-glycero-beta-D-manno-heptose biosynthesis; ADP-L-glycero-beta-D-manno-heptose from D-glycero-beta-D-manno-heptose 7-phosphate: step 3/4.</text>
</comment>
<evidence type="ECO:0000313" key="13">
    <source>
        <dbReference type="EMBL" id="MFB9902378.1"/>
    </source>
</evidence>
<reference evidence="13 14" key="1">
    <citation type="submission" date="2024-09" db="EMBL/GenBank/DDBJ databases">
        <authorList>
            <person name="Sun Q."/>
            <person name="Mori K."/>
        </authorList>
    </citation>
    <scope>NUCLEOTIDE SEQUENCE [LARGE SCALE GENOMIC DNA]</scope>
    <source>
        <strain evidence="13 14">TBRC 7907</strain>
    </source>
</reference>
<keyword evidence="4 10" id="KW-0547">Nucleotide-binding</keyword>
<dbReference type="EC" id="2.7.1.167" evidence="10"/>
<dbReference type="RefSeq" id="WP_377849466.1">
    <property type="nucleotide sequence ID" value="NZ_JBHLZU010000001.1"/>
</dbReference>
<dbReference type="PROSITE" id="PS00583">
    <property type="entry name" value="PFKB_KINASES_1"/>
    <property type="match status" value="1"/>
</dbReference>
<feature type="binding site" evidence="10">
    <location>
        <begin position="207"/>
        <end position="210"/>
    </location>
    <ligand>
        <name>ATP</name>
        <dbReference type="ChEBI" id="CHEBI:30616"/>
    </ligand>
</feature>
<keyword evidence="8 10" id="KW-0119">Carbohydrate metabolism</keyword>
<comment type="pathway">
    <text evidence="1">Bacterial outer membrane biogenesis; LPS core biosynthesis.</text>
</comment>
<protein>
    <recommendedName>
        <fullName evidence="10">Bifunctional protein HldE</fullName>
    </recommendedName>
    <domain>
        <recommendedName>
            <fullName evidence="10">D-beta-D-heptose 7-phosphate kinase</fullName>
            <ecNumber evidence="10">2.7.1.167</ecNumber>
        </recommendedName>
        <alternativeName>
            <fullName evidence="10">D-beta-D-heptose 7-phosphotransferase</fullName>
        </alternativeName>
        <alternativeName>
            <fullName evidence="10">D-glycero-beta-D-manno-heptose-7-phosphate kinase</fullName>
        </alternativeName>
    </domain>
    <domain>
        <recommendedName>
            <fullName evidence="10">D-beta-D-heptose 1-phosphate adenylyltransferase</fullName>
            <ecNumber evidence="10">2.7.7.70</ecNumber>
        </recommendedName>
        <alternativeName>
            <fullName evidence="10">D-glycero-beta-D-manno-heptose 1-phosphate adenylyltransferase</fullName>
        </alternativeName>
    </domain>
</protein>
<organism evidence="13 14">
    <name type="scientific">Allokutzneria oryzae</name>
    <dbReference type="NCBI Taxonomy" id="1378989"/>
    <lineage>
        <taxon>Bacteria</taxon>
        <taxon>Bacillati</taxon>
        <taxon>Actinomycetota</taxon>
        <taxon>Actinomycetes</taxon>
        <taxon>Pseudonocardiales</taxon>
        <taxon>Pseudonocardiaceae</taxon>
        <taxon>Allokutzneria</taxon>
    </lineage>
</organism>
<dbReference type="InterPro" id="IPR014729">
    <property type="entry name" value="Rossmann-like_a/b/a_fold"/>
</dbReference>
<comment type="function">
    <text evidence="10">Catalyzes the ADP transfer from ATP to D-glycero-beta-D-manno-heptose 1-phosphate, yielding ADP-D-glycero-beta-D-manno-heptose.</text>
</comment>
<comment type="function">
    <text evidence="10">Catalyzes the phosphorylation of D-glycero-D-manno-heptose 7-phosphate at the C-1 position to selectively form D-glycero-beta-D-manno-heptose-1,7-bisphosphate.</text>
</comment>
<dbReference type="Gene3D" id="3.40.1190.20">
    <property type="match status" value="1"/>
</dbReference>
<comment type="catalytic activity">
    <reaction evidence="9 10">
        <text>D-glycero-beta-D-manno-heptose 1-phosphate + ATP + H(+) = ADP-D-glycero-beta-D-manno-heptose + diphosphate</text>
        <dbReference type="Rhea" id="RHEA:27465"/>
        <dbReference type="ChEBI" id="CHEBI:15378"/>
        <dbReference type="ChEBI" id="CHEBI:30616"/>
        <dbReference type="ChEBI" id="CHEBI:33019"/>
        <dbReference type="ChEBI" id="CHEBI:59967"/>
        <dbReference type="ChEBI" id="CHEBI:61593"/>
        <dbReference type="EC" id="2.7.7.70"/>
    </reaction>
</comment>
<dbReference type="InterPro" id="IPR002173">
    <property type="entry name" value="Carboh/pur_kinase_PfkB_CS"/>
</dbReference>
<dbReference type="InterPro" id="IPR004821">
    <property type="entry name" value="Cyt_trans-like"/>
</dbReference>
<comment type="caution">
    <text evidence="13">The sequence shown here is derived from an EMBL/GenBank/DDBJ whole genome shotgun (WGS) entry which is preliminary data.</text>
</comment>
<feature type="region of interest" description="Cytidylyltransferase" evidence="10">
    <location>
        <begin position="359"/>
        <end position="494"/>
    </location>
</feature>
<comment type="catalytic activity">
    <reaction evidence="10">
        <text>D-glycero-beta-D-manno-heptose 7-phosphate + ATP = D-glycero-beta-D-manno-heptose 1,7-bisphosphate + ADP + H(+)</text>
        <dbReference type="Rhea" id="RHEA:27473"/>
        <dbReference type="ChEBI" id="CHEBI:15378"/>
        <dbReference type="ChEBI" id="CHEBI:30616"/>
        <dbReference type="ChEBI" id="CHEBI:60204"/>
        <dbReference type="ChEBI" id="CHEBI:60208"/>
        <dbReference type="ChEBI" id="CHEBI:456216"/>
        <dbReference type="EC" id="2.7.1.167"/>
    </reaction>
</comment>
<dbReference type="NCBIfam" id="TIGR02199">
    <property type="entry name" value="rfaE_dom_II"/>
    <property type="match status" value="1"/>
</dbReference>
<accession>A0ABV5ZNB4</accession>